<proteinExistence type="predicted"/>
<comment type="caution">
    <text evidence="1">The sequence shown here is derived from an EMBL/GenBank/DDBJ whole genome shotgun (WGS) entry which is preliminary data.</text>
</comment>
<evidence type="ECO:0000313" key="2">
    <source>
        <dbReference type="Proteomes" id="UP000784294"/>
    </source>
</evidence>
<organism evidence="1 2">
    <name type="scientific">Protopolystoma xenopodis</name>
    <dbReference type="NCBI Taxonomy" id="117903"/>
    <lineage>
        <taxon>Eukaryota</taxon>
        <taxon>Metazoa</taxon>
        <taxon>Spiralia</taxon>
        <taxon>Lophotrochozoa</taxon>
        <taxon>Platyhelminthes</taxon>
        <taxon>Monogenea</taxon>
        <taxon>Polyopisthocotylea</taxon>
        <taxon>Polystomatidea</taxon>
        <taxon>Polystomatidae</taxon>
        <taxon>Protopolystoma</taxon>
    </lineage>
</organism>
<reference evidence="1" key="1">
    <citation type="submission" date="2018-11" db="EMBL/GenBank/DDBJ databases">
        <authorList>
            <consortium name="Pathogen Informatics"/>
        </authorList>
    </citation>
    <scope>NUCLEOTIDE SEQUENCE</scope>
</reference>
<evidence type="ECO:0000313" key="1">
    <source>
        <dbReference type="EMBL" id="VEL12334.1"/>
    </source>
</evidence>
<keyword evidence="2" id="KW-1185">Reference proteome</keyword>
<dbReference type="Proteomes" id="UP000784294">
    <property type="component" value="Unassembled WGS sequence"/>
</dbReference>
<name>A0A448WI77_9PLAT</name>
<protein>
    <submittedName>
        <fullName evidence="1">Uncharacterized protein</fullName>
    </submittedName>
</protein>
<gene>
    <name evidence="1" type="ORF">PXEA_LOCUS5774</name>
</gene>
<dbReference type="AlphaFoldDB" id="A0A448WI77"/>
<dbReference type="EMBL" id="CAAALY010014482">
    <property type="protein sequence ID" value="VEL12334.1"/>
    <property type="molecule type" value="Genomic_DNA"/>
</dbReference>
<sequence length="131" mass="13917">MLPTSGCASSNVRILTNNLSDSDQVEGLTNCFYVLHGVARAAGHLATETAVGSPATSSTTSTVSTTVTGLRTSVAVSTGRDGHLFHEDDGSSRSLRRYVGEEVVIWLWERLLAPALEISAEQIVLVIPTIF</sequence>
<accession>A0A448WI77</accession>